<keyword evidence="5" id="KW-1185">Reference proteome</keyword>
<sequence>MTLPYLPVLHNLIVAGNQITTLDVSQCPSLFYLNAGGNPMESVFAKNGSIETFLSVFSIDPTTLKFICVDEDQLASVQQQYYDPEWADLVISSYCTFTPGGTFNTISGQAKIDIDANGCDASDPAMPSLKIKIDDGSQVGYSFVNSEGGFSFYVGEGDHTLTPIFENPTYFNAAPASATVNFPAQDGTVNTQDFCITANGSHQDLEVTFVPIGGARPGFEAFYQVVLRNKGNQSMSGNVAISFEENVLDFVEASETLIQNPGNLTWNFTGLQPFGSQVVGMMFNVNAPTATPPVNINDVLTFTAVAYPLASDEMPQDNTSVLDQVVVGSFDPNDKQCVEGNVVSAQKIGDYLHYVINFENTGTFPAENVVVADLIDTAKFDLSTFQLLSASHPNSTRITGAKVEFIFEGIDLGVNEHGNVVFKIKTKNTLTTGSTVTNKANIFFDYNYPIETNLASTTFQNLQTGDFVQDASVVVSPNPTSGMVRIKADSDIHSVSVYDMQGRIVSAELPSANDFVLDMGRNQSGIYFLKIITAKGISIEKVMKK</sequence>
<dbReference type="InterPro" id="IPR055353">
    <property type="entry name" value="DUF7619"/>
</dbReference>
<evidence type="ECO:0000313" key="5">
    <source>
        <dbReference type="Proteomes" id="UP000535020"/>
    </source>
</evidence>
<accession>A0A7Y8Y3Z0</accession>
<organism evidence="4 5">
    <name type="scientific">Flavobacterium agri</name>
    <dbReference type="NCBI Taxonomy" id="2743471"/>
    <lineage>
        <taxon>Bacteria</taxon>
        <taxon>Pseudomonadati</taxon>
        <taxon>Bacteroidota</taxon>
        <taxon>Flavobacteriia</taxon>
        <taxon>Flavobacteriales</taxon>
        <taxon>Flavobacteriaceae</taxon>
        <taxon>Flavobacterium</taxon>
    </lineage>
</organism>
<dbReference type="NCBIfam" id="TIGR04183">
    <property type="entry name" value="Por_Secre_tail"/>
    <property type="match status" value="1"/>
</dbReference>
<dbReference type="RefSeq" id="WP_176005681.1">
    <property type="nucleotide sequence ID" value="NZ_JABWMI010000010.1"/>
</dbReference>
<reference evidence="4 5" key="1">
    <citation type="submission" date="2020-07" db="EMBL/GenBank/DDBJ databases">
        <authorList>
            <person name="Sun Q."/>
        </authorList>
    </citation>
    <scope>NUCLEOTIDE SEQUENCE [LARGE SCALE GENOMIC DNA]</scope>
    <source>
        <strain evidence="4 5">MAH-1</strain>
    </source>
</reference>
<evidence type="ECO:0000256" key="1">
    <source>
        <dbReference type="ARBA" id="ARBA00022729"/>
    </source>
</evidence>
<dbReference type="AlphaFoldDB" id="A0A7Y8Y3Z0"/>
<keyword evidence="1" id="KW-0732">Signal</keyword>
<proteinExistence type="predicted"/>
<evidence type="ECO:0000313" key="4">
    <source>
        <dbReference type="EMBL" id="NYA70865.1"/>
    </source>
</evidence>
<gene>
    <name evidence="4" type="ORF">HZF10_08045</name>
</gene>
<feature type="domain" description="DUF7619" evidence="3">
    <location>
        <begin position="331"/>
        <end position="458"/>
    </location>
</feature>
<dbReference type="InterPro" id="IPR047589">
    <property type="entry name" value="DUF11_rpt"/>
</dbReference>
<evidence type="ECO:0000259" key="3">
    <source>
        <dbReference type="Pfam" id="PF24595"/>
    </source>
</evidence>
<feature type="domain" description="Secretion system C-terminal sorting" evidence="2">
    <location>
        <begin position="476"/>
        <end position="542"/>
    </location>
</feature>
<dbReference type="Pfam" id="PF24595">
    <property type="entry name" value="DUF7619"/>
    <property type="match status" value="1"/>
</dbReference>
<name>A0A7Y8Y3Z0_9FLAO</name>
<dbReference type="InterPro" id="IPR026444">
    <property type="entry name" value="Secre_tail"/>
</dbReference>
<evidence type="ECO:0000259" key="2">
    <source>
        <dbReference type="Pfam" id="PF18962"/>
    </source>
</evidence>
<protein>
    <submittedName>
        <fullName evidence="4">T9SS type A sorting domain-containing protein</fullName>
    </submittedName>
</protein>
<dbReference type="Pfam" id="PF18962">
    <property type="entry name" value="Por_Secre_tail"/>
    <property type="match status" value="1"/>
</dbReference>
<dbReference type="EMBL" id="JACBJI010000003">
    <property type="protein sequence ID" value="NYA70865.1"/>
    <property type="molecule type" value="Genomic_DNA"/>
</dbReference>
<dbReference type="NCBIfam" id="TIGR01451">
    <property type="entry name" value="B_ant_repeat"/>
    <property type="match status" value="1"/>
</dbReference>
<comment type="caution">
    <text evidence="4">The sequence shown here is derived from an EMBL/GenBank/DDBJ whole genome shotgun (WGS) entry which is preliminary data.</text>
</comment>
<dbReference type="Proteomes" id="UP000535020">
    <property type="component" value="Unassembled WGS sequence"/>
</dbReference>